<dbReference type="EMBL" id="JACGWN010000003">
    <property type="protein sequence ID" value="KAL0457320.1"/>
    <property type="molecule type" value="Genomic_DNA"/>
</dbReference>
<name>A0AAW2XZH6_9LAMI</name>
<reference evidence="1" key="1">
    <citation type="submission" date="2020-06" db="EMBL/GenBank/DDBJ databases">
        <authorList>
            <person name="Li T."/>
            <person name="Hu X."/>
            <person name="Zhang T."/>
            <person name="Song X."/>
            <person name="Zhang H."/>
            <person name="Dai N."/>
            <person name="Sheng W."/>
            <person name="Hou X."/>
            <person name="Wei L."/>
        </authorList>
    </citation>
    <scope>NUCLEOTIDE SEQUENCE</scope>
    <source>
        <strain evidence="1">KEN1</strain>
        <tissue evidence="1">Leaf</tissue>
    </source>
</reference>
<proteinExistence type="predicted"/>
<dbReference type="AlphaFoldDB" id="A0AAW2XZH6"/>
<organism evidence="1">
    <name type="scientific">Sesamum latifolium</name>
    <dbReference type="NCBI Taxonomy" id="2727402"/>
    <lineage>
        <taxon>Eukaryota</taxon>
        <taxon>Viridiplantae</taxon>
        <taxon>Streptophyta</taxon>
        <taxon>Embryophyta</taxon>
        <taxon>Tracheophyta</taxon>
        <taxon>Spermatophyta</taxon>
        <taxon>Magnoliopsida</taxon>
        <taxon>eudicotyledons</taxon>
        <taxon>Gunneridae</taxon>
        <taxon>Pentapetalae</taxon>
        <taxon>asterids</taxon>
        <taxon>lamiids</taxon>
        <taxon>Lamiales</taxon>
        <taxon>Pedaliaceae</taxon>
        <taxon>Sesamum</taxon>
    </lineage>
</organism>
<reference evidence="1" key="2">
    <citation type="journal article" date="2024" name="Plant">
        <title>Genomic evolution and insights into agronomic trait innovations of Sesamum species.</title>
        <authorList>
            <person name="Miao H."/>
            <person name="Wang L."/>
            <person name="Qu L."/>
            <person name="Liu H."/>
            <person name="Sun Y."/>
            <person name="Le M."/>
            <person name="Wang Q."/>
            <person name="Wei S."/>
            <person name="Zheng Y."/>
            <person name="Lin W."/>
            <person name="Duan Y."/>
            <person name="Cao H."/>
            <person name="Xiong S."/>
            <person name="Wang X."/>
            <person name="Wei L."/>
            <person name="Li C."/>
            <person name="Ma Q."/>
            <person name="Ju M."/>
            <person name="Zhao R."/>
            <person name="Li G."/>
            <person name="Mu C."/>
            <person name="Tian Q."/>
            <person name="Mei H."/>
            <person name="Zhang T."/>
            <person name="Gao T."/>
            <person name="Zhang H."/>
        </authorList>
    </citation>
    <scope>NUCLEOTIDE SEQUENCE</scope>
    <source>
        <strain evidence="1">KEN1</strain>
    </source>
</reference>
<evidence type="ECO:0000313" key="1">
    <source>
        <dbReference type="EMBL" id="KAL0457320.1"/>
    </source>
</evidence>
<protein>
    <submittedName>
        <fullName evidence="1">Uncharacterized protein</fullName>
    </submittedName>
</protein>
<sequence length="121" mass="13261">MEANICLRRITASEFNDVLKIAMCNWNMNSWEQEPKLNSSLAQRDDHFSRLAQTPDQILAARSDFFVGQSEGFVPSMNIASQHPVNNTLGPHYISNSYSFAGKAGNSLGTLQQGSGSVPVV</sequence>
<accession>A0AAW2XZH6</accession>
<gene>
    <name evidence="1" type="ORF">Slati_1071200</name>
</gene>
<comment type="caution">
    <text evidence="1">The sequence shown here is derived from an EMBL/GenBank/DDBJ whole genome shotgun (WGS) entry which is preliminary data.</text>
</comment>